<organism evidence="2 3">
    <name type="scientific">Thalassiosira oceanica</name>
    <name type="common">Marine diatom</name>
    <dbReference type="NCBI Taxonomy" id="159749"/>
    <lineage>
        <taxon>Eukaryota</taxon>
        <taxon>Sar</taxon>
        <taxon>Stramenopiles</taxon>
        <taxon>Ochrophyta</taxon>
        <taxon>Bacillariophyta</taxon>
        <taxon>Coscinodiscophyceae</taxon>
        <taxon>Thalassiosirophycidae</taxon>
        <taxon>Thalassiosirales</taxon>
        <taxon>Thalassiosiraceae</taxon>
        <taxon>Thalassiosira</taxon>
    </lineage>
</organism>
<comment type="caution">
    <text evidence="2">The sequence shown here is derived from an EMBL/GenBank/DDBJ whole genome shotgun (WGS) entry which is preliminary data.</text>
</comment>
<protein>
    <submittedName>
        <fullName evidence="2">Uncharacterized protein</fullName>
    </submittedName>
</protein>
<sequence length="89" mass="9776">MKWLLACTKYAVVGAVNLQQPPSETALYRPNATRGDLESCRGPNSTGSSEWDEMWLPGIVSSSSVSHSRSTNSELDGARAVRAREKRHE</sequence>
<proteinExistence type="predicted"/>
<evidence type="ECO:0000313" key="3">
    <source>
        <dbReference type="Proteomes" id="UP000266841"/>
    </source>
</evidence>
<evidence type="ECO:0000256" key="1">
    <source>
        <dbReference type="SAM" id="MobiDB-lite"/>
    </source>
</evidence>
<feature type="compositionally biased region" description="Basic and acidic residues" evidence="1">
    <location>
        <begin position="76"/>
        <end position="89"/>
    </location>
</feature>
<dbReference type="Proteomes" id="UP000266841">
    <property type="component" value="Unassembled WGS sequence"/>
</dbReference>
<name>K0SNZ3_THAOC</name>
<feature type="region of interest" description="Disordered" evidence="1">
    <location>
        <begin position="28"/>
        <end position="89"/>
    </location>
</feature>
<dbReference type="AlphaFoldDB" id="K0SNZ3"/>
<feature type="non-terminal residue" evidence="2">
    <location>
        <position position="89"/>
    </location>
</feature>
<feature type="compositionally biased region" description="Low complexity" evidence="1">
    <location>
        <begin position="61"/>
        <end position="73"/>
    </location>
</feature>
<evidence type="ECO:0000313" key="2">
    <source>
        <dbReference type="EMBL" id="EJK67085.1"/>
    </source>
</evidence>
<dbReference type="EMBL" id="AGNL01013696">
    <property type="protein sequence ID" value="EJK67085.1"/>
    <property type="molecule type" value="Genomic_DNA"/>
</dbReference>
<accession>K0SNZ3</accession>
<reference evidence="2 3" key="1">
    <citation type="journal article" date="2012" name="Genome Biol.">
        <title>Genome and low-iron response of an oceanic diatom adapted to chronic iron limitation.</title>
        <authorList>
            <person name="Lommer M."/>
            <person name="Specht M."/>
            <person name="Roy A.S."/>
            <person name="Kraemer L."/>
            <person name="Andreson R."/>
            <person name="Gutowska M.A."/>
            <person name="Wolf J."/>
            <person name="Bergner S.V."/>
            <person name="Schilhabel M.B."/>
            <person name="Klostermeier U.C."/>
            <person name="Beiko R.G."/>
            <person name="Rosenstiel P."/>
            <person name="Hippler M."/>
            <person name="Laroche J."/>
        </authorList>
    </citation>
    <scope>NUCLEOTIDE SEQUENCE [LARGE SCALE GENOMIC DNA]</scope>
    <source>
        <strain evidence="2 3">CCMP1005</strain>
    </source>
</reference>
<gene>
    <name evidence="2" type="ORF">THAOC_11927</name>
</gene>
<keyword evidence="3" id="KW-1185">Reference proteome</keyword>